<feature type="signal peptide" evidence="6">
    <location>
        <begin position="1"/>
        <end position="22"/>
    </location>
</feature>
<dbReference type="STRING" id="29542.A6070_09505"/>
<dbReference type="Proteomes" id="UP000182264">
    <property type="component" value="Chromosome"/>
</dbReference>
<reference evidence="7 8" key="1">
    <citation type="journal article" date="2017" name="Genome Announc.">
        <title>Complete Genome Sequences of Two Acetylene-Fermenting Pelobacter acetylenicus Strains.</title>
        <authorList>
            <person name="Sutton J.M."/>
            <person name="Baesman S.M."/>
            <person name="Fierst J.L."/>
            <person name="Poret-Peterson A.T."/>
            <person name="Oremland R.S."/>
            <person name="Dunlap D.S."/>
            <person name="Akob D.M."/>
        </authorList>
    </citation>
    <scope>NUCLEOTIDE SEQUENCE [LARGE SCALE GENOMIC DNA]</scope>
    <source>
        <strain evidence="7 8">DSM 3247</strain>
    </source>
</reference>
<keyword evidence="2" id="KW-0378">Hydrolase</keyword>
<dbReference type="OrthoDB" id="2910336at2"/>
<evidence type="ECO:0000256" key="3">
    <source>
        <dbReference type="ARBA" id="ARBA00022963"/>
    </source>
</evidence>
<keyword evidence="4" id="KW-0443">Lipid metabolism</keyword>
<evidence type="ECO:0000256" key="5">
    <source>
        <dbReference type="ARBA" id="ARBA00023180"/>
    </source>
</evidence>
<dbReference type="PANTHER" id="PTHR12370">
    <property type="entry name" value="PHOSPHOLIPASE B-RELATED"/>
    <property type="match status" value="1"/>
</dbReference>
<dbReference type="PANTHER" id="PTHR12370:SF3">
    <property type="entry name" value="PHOSPHOLIPASE B-LIKE 2-RELATED"/>
    <property type="match status" value="1"/>
</dbReference>
<dbReference type="RefSeq" id="WP_072285550.1">
    <property type="nucleotide sequence ID" value="NZ_CP015455.1"/>
</dbReference>
<sequence>MKGQWFQVLMLLAIFYPQTALAGDKAEKAPGLTTYTLDAHASGTIETINNIVNMTVVSRDTNDLKAEYRAGFVQGKLQGETILSARDNAWDNAYLIDPSHSFPKQPGPSLNELEEAGGLLNANYAAFLDYLENPETNAAVAWRLKRLLFRMLGIYHGVVLDRPANLDFSGNWLPDGIYFQPWELALGYEAEDLTFLDLYFVNAFCDLLDVISFSPELAPGGARLTDHPEKCSAFLKRVGSEVILTHNTWSGFLSQTMIQTLAVNDDLLTFNAVSPGLIGSNTDFGYNNKGIMFNETTHRASYSQVKPLGLWVFWRAALAEQFSRSIDDFFAYISLDNTGTYQNGYMLADANTGETGLVEMSHRCFIFYRSTGGPYTVTSLSLDGGACSTEYDGEMVTPEYLMGINYPASLQVRQDLQSTDNRPARRVQFAKLLPHVNNVQRAKQVITYTDPNNPLSIFGRWDPGYGETDYPKQIPDGALDAKVGSTEMVRAFMDLSGELDLSSQNTGFWMLFGTPRIHGKPFIWSESMWSWQPLRDVPDRLDGKFTLMPLYLK</sequence>
<dbReference type="GO" id="GO:0009395">
    <property type="term" value="P:phospholipid catabolic process"/>
    <property type="evidence" value="ECO:0007669"/>
    <property type="project" value="TreeGrafter"/>
</dbReference>
<keyword evidence="5" id="KW-0325">Glycoprotein</keyword>
<dbReference type="GO" id="GO:0004620">
    <property type="term" value="F:phospholipase activity"/>
    <property type="evidence" value="ECO:0007669"/>
    <property type="project" value="InterPro"/>
</dbReference>
<evidence type="ECO:0000256" key="4">
    <source>
        <dbReference type="ARBA" id="ARBA00023098"/>
    </source>
</evidence>
<protein>
    <submittedName>
        <fullName evidence="7">Uncharacterized protein</fullName>
    </submittedName>
</protein>
<dbReference type="EMBL" id="CP015518">
    <property type="protein sequence ID" value="APG23740.1"/>
    <property type="molecule type" value="Genomic_DNA"/>
</dbReference>
<dbReference type="KEGG" id="pace:A6070_09505"/>
<dbReference type="AlphaFoldDB" id="A0A1L3GCR8"/>
<evidence type="ECO:0000313" key="8">
    <source>
        <dbReference type="Proteomes" id="UP000182264"/>
    </source>
</evidence>
<proteinExistence type="predicted"/>
<accession>A0A1L3GCR8</accession>
<keyword evidence="8" id="KW-1185">Reference proteome</keyword>
<dbReference type="InterPro" id="IPR007000">
    <property type="entry name" value="PLipase_B-like"/>
</dbReference>
<organism evidence="7 8">
    <name type="scientific">Syntrophotalea acetylenica</name>
    <name type="common">Pelobacter acetylenicus</name>
    <dbReference type="NCBI Taxonomy" id="29542"/>
    <lineage>
        <taxon>Bacteria</taxon>
        <taxon>Pseudomonadati</taxon>
        <taxon>Thermodesulfobacteriota</taxon>
        <taxon>Desulfuromonadia</taxon>
        <taxon>Desulfuromonadales</taxon>
        <taxon>Syntrophotaleaceae</taxon>
        <taxon>Syntrophotalea</taxon>
    </lineage>
</organism>
<name>A0A1L3GCR8_SYNAC</name>
<evidence type="ECO:0000256" key="6">
    <source>
        <dbReference type="SAM" id="SignalP"/>
    </source>
</evidence>
<keyword evidence="3" id="KW-0442">Lipid degradation</keyword>
<dbReference type="Pfam" id="PF04916">
    <property type="entry name" value="Phospholip_B"/>
    <property type="match status" value="1"/>
</dbReference>
<dbReference type="Gene3D" id="3.60.60.30">
    <property type="match status" value="1"/>
</dbReference>
<evidence type="ECO:0000256" key="1">
    <source>
        <dbReference type="ARBA" id="ARBA00022729"/>
    </source>
</evidence>
<dbReference type="GO" id="GO:0005576">
    <property type="term" value="C:extracellular region"/>
    <property type="evidence" value="ECO:0007669"/>
    <property type="project" value="TreeGrafter"/>
</dbReference>
<feature type="chain" id="PRO_5010340580" evidence="6">
    <location>
        <begin position="23"/>
        <end position="553"/>
    </location>
</feature>
<evidence type="ECO:0000313" key="7">
    <source>
        <dbReference type="EMBL" id="APG23740.1"/>
    </source>
</evidence>
<keyword evidence="1 6" id="KW-0732">Signal</keyword>
<evidence type="ECO:0000256" key="2">
    <source>
        <dbReference type="ARBA" id="ARBA00022801"/>
    </source>
</evidence>
<gene>
    <name evidence="7" type="ORF">A7E75_00895</name>
</gene>